<dbReference type="PANTHER" id="PTHR32134:SF169">
    <property type="entry name" value="FNIP REPEAT-CONTAINING PROTEIN-RELATED"/>
    <property type="match status" value="1"/>
</dbReference>
<organismHost>
    <name type="scientific">Cafeteria roenbergensis</name>
    <name type="common">Marine flagellate</name>
    <dbReference type="NCBI Taxonomy" id="33653"/>
</organismHost>
<dbReference type="Gene3D" id="3.80.10.10">
    <property type="entry name" value="Ribonuclease Inhibitor"/>
    <property type="match status" value="1"/>
</dbReference>
<dbReference type="RefSeq" id="YP_003969755.1">
    <property type="nucleotide sequence ID" value="NC_014637.1"/>
</dbReference>
<name>E3T4P3_CROVB</name>
<keyword evidence="2" id="KW-1185">Reference proteome</keyword>
<proteinExistence type="predicted"/>
<dbReference type="EMBL" id="GU244497">
    <property type="protein sequence ID" value="ADO67156.1"/>
    <property type="molecule type" value="Genomic_DNA"/>
</dbReference>
<protein>
    <recommendedName>
        <fullName evidence="3">FNIP repeat-containing protein</fullName>
    </recommendedName>
</protein>
<dbReference type="InterPro" id="IPR008615">
    <property type="entry name" value="FNIP"/>
</dbReference>
<dbReference type="InterPro" id="IPR051251">
    <property type="entry name" value="STK_FNIP-Repeat"/>
</dbReference>
<evidence type="ECO:0008006" key="3">
    <source>
        <dbReference type="Google" id="ProtNLM"/>
    </source>
</evidence>
<dbReference type="PANTHER" id="PTHR32134">
    <property type="entry name" value="FNIP REPEAT-CONTAINING PROTEIN"/>
    <property type="match status" value="1"/>
</dbReference>
<dbReference type="Proteomes" id="UP000029781">
    <property type="component" value="Segment"/>
</dbReference>
<accession>E3T4P3</accession>
<gene>
    <name evidence="1" type="ORF">crov123</name>
</gene>
<dbReference type="KEGG" id="vg:9887525"/>
<reference evidence="1 2" key="1">
    <citation type="journal article" date="2010" name="Proc. Natl. Acad. Sci. U.S.A.">
        <title>Giant virus with a remarkable complement of genes infects marine zooplankton.</title>
        <authorList>
            <person name="Fischer M.G."/>
            <person name="Allen M.J."/>
            <person name="Wilson W.H."/>
            <person name="Suttle C.A."/>
        </authorList>
    </citation>
    <scope>NUCLEOTIDE SEQUENCE [LARGE SCALE GENOMIC DNA]</scope>
    <source>
        <strain evidence="1 2">BV-PW1</strain>
    </source>
</reference>
<dbReference type="Pfam" id="PF05725">
    <property type="entry name" value="FNIP"/>
    <property type="match status" value="2"/>
</dbReference>
<dbReference type="InterPro" id="IPR032675">
    <property type="entry name" value="LRR_dom_sf"/>
</dbReference>
<evidence type="ECO:0000313" key="1">
    <source>
        <dbReference type="EMBL" id="ADO67156.1"/>
    </source>
</evidence>
<evidence type="ECO:0000313" key="2">
    <source>
        <dbReference type="Proteomes" id="UP000029781"/>
    </source>
</evidence>
<organism evidence="1 2">
    <name type="scientific">Cafeteria roenbergensis virus (strain BV-PW1)</name>
    <name type="common">CroV</name>
    <dbReference type="NCBI Taxonomy" id="693272"/>
    <lineage>
        <taxon>Viruses</taxon>
        <taxon>Varidnaviria</taxon>
        <taxon>Bamfordvirae</taxon>
        <taxon>Nucleocytoviricota</taxon>
        <taxon>Megaviricetes</taxon>
        <taxon>Imitervirales</taxon>
        <taxon>Mimiviridae</taxon>
        <taxon>Aliimimivirinae</taxon>
        <taxon>Rheavirus</taxon>
        <taxon>Rheavirus sinusmexicani</taxon>
    </lineage>
</organism>
<sequence>MNILDDNNNFIYNGKLVQLPKLLTNLTINDKNQLIIKNIILPELVVTQIKNYNNNNNLLTNVEWPKSLTSLTFGWNFNQPIDKVAWSNSLLTLIFGNHFNKSIENVIWPESLTSLTFGYNFDQPMKMLYGLNL</sequence>
<dbReference type="GeneID" id="9887525"/>